<evidence type="ECO:0000256" key="1">
    <source>
        <dbReference type="ARBA" id="ARBA00009058"/>
    </source>
</evidence>
<sequence>MSKNINLQDDFKLISHKRRNKKAANILKLTENITNSTATDYNNKDTAIRRIHQAKQDILVSDLYSSLLASLRESQSALLDPRITEIICLGLGRIDTILNICNGFLVVVEQSSPYPQTNHFRTKQYRKHYTTDEQLCKSREEMKFMANTYLCYLRSSRLHKEINEEFHGKGERSVGETASMLGFKLPHDPK</sequence>
<comment type="caution">
    <text evidence="3">The sequence shown here is derived from an EMBL/GenBank/DDBJ whole genome shotgun (WGS) entry which is preliminary data.</text>
</comment>
<evidence type="ECO:0000313" key="4">
    <source>
        <dbReference type="Proteomes" id="UP001458880"/>
    </source>
</evidence>
<reference evidence="3 4" key="1">
    <citation type="journal article" date="2024" name="BMC Genomics">
        <title>De novo assembly and annotation of Popillia japonica's genome with initial clues to its potential as an invasive pest.</title>
        <authorList>
            <person name="Cucini C."/>
            <person name="Boschi S."/>
            <person name="Funari R."/>
            <person name="Cardaioli E."/>
            <person name="Iannotti N."/>
            <person name="Marturano G."/>
            <person name="Paoli F."/>
            <person name="Bruttini M."/>
            <person name="Carapelli A."/>
            <person name="Frati F."/>
            <person name="Nardi F."/>
        </authorList>
    </citation>
    <scope>NUCLEOTIDE SEQUENCE [LARGE SCALE GENOMIC DNA]</scope>
    <source>
        <strain evidence="3">DMR45628</strain>
    </source>
</reference>
<gene>
    <name evidence="3" type="ORF">QE152_g607</name>
</gene>
<dbReference type="PANTHER" id="PTHR31716">
    <property type="entry name" value="PROTEIN FMC1 HOMOLOG"/>
    <property type="match status" value="1"/>
</dbReference>
<evidence type="ECO:0000313" key="3">
    <source>
        <dbReference type="EMBL" id="KAK9758449.1"/>
    </source>
</evidence>
<keyword evidence="4" id="KW-1185">Reference proteome</keyword>
<protein>
    <recommendedName>
        <fullName evidence="2">Protein FMC1 homolog</fullName>
    </recommendedName>
</protein>
<dbReference type="Proteomes" id="UP001458880">
    <property type="component" value="Unassembled WGS sequence"/>
</dbReference>
<dbReference type="AlphaFoldDB" id="A0AAW1NC62"/>
<dbReference type="InterPro" id="IPR037667">
    <property type="entry name" value="FMC1_homologue"/>
</dbReference>
<proteinExistence type="inferred from homology"/>
<dbReference type="EMBL" id="JASPKY010000003">
    <property type="protein sequence ID" value="KAK9758449.1"/>
    <property type="molecule type" value="Genomic_DNA"/>
</dbReference>
<organism evidence="3 4">
    <name type="scientific">Popillia japonica</name>
    <name type="common">Japanese beetle</name>
    <dbReference type="NCBI Taxonomy" id="7064"/>
    <lineage>
        <taxon>Eukaryota</taxon>
        <taxon>Metazoa</taxon>
        <taxon>Ecdysozoa</taxon>
        <taxon>Arthropoda</taxon>
        <taxon>Hexapoda</taxon>
        <taxon>Insecta</taxon>
        <taxon>Pterygota</taxon>
        <taxon>Neoptera</taxon>
        <taxon>Endopterygota</taxon>
        <taxon>Coleoptera</taxon>
        <taxon>Polyphaga</taxon>
        <taxon>Scarabaeiformia</taxon>
        <taxon>Scarabaeidae</taxon>
        <taxon>Rutelinae</taxon>
        <taxon>Popillia</taxon>
    </lineage>
</organism>
<comment type="similarity">
    <text evidence="1">Belongs to the FMC1 family.</text>
</comment>
<name>A0AAW1NC62_POPJA</name>
<accession>A0AAW1NC62</accession>
<dbReference type="PANTHER" id="PTHR31716:SF1">
    <property type="entry name" value="PROTEIN FMC1 HOMOLOG"/>
    <property type="match status" value="1"/>
</dbReference>
<evidence type="ECO:0000256" key="2">
    <source>
        <dbReference type="ARBA" id="ARBA00013846"/>
    </source>
</evidence>
<dbReference type="GO" id="GO:0005739">
    <property type="term" value="C:mitochondrion"/>
    <property type="evidence" value="ECO:0007669"/>
    <property type="project" value="TreeGrafter"/>
</dbReference>